<evidence type="ECO:0000313" key="2">
    <source>
        <dbReference type="Proteomes" id="UP000321635"/>
    </source>
</evidence>
<dbReference type="Proteomes" id="UP000321635">
    <property type="component" value="Unassembled WGS sequence"/>
</dbReference>
<gene>
    <name evidence="1" type="ORF">ANI02nite_03650</name>
</gene>
<dbReference type="RefSeq" id="WP_146882090.1">
    <property type="nucleotide sequence ID" value="NZ_AUBI01000001.1"/>
</dbReference>
<keyword evidence="2" id="KW-1185">Reference proteome</keyword>
<organism evidence="1 2">
    <name type="scientific">Acetobacter nitrogenifigens DSM 23921 = NBRC 105050</name>
    <dbReference type="NCBI Taxonomy" id="1120919"/>
    <lineage>
        <taxon>Bacteria</taxon>
        <taxon>Pseudomonadati</taxon>
        <taxon>Pseudomonadota</taxon>
        <taxon>Alphaproteobacteria</taxon>
        <taxon>Acetobacterales</taxon>
        <taxon>Acetobacteraceae</taxon>
        <taxon>Acetobacter</taxon>
    </lineage>
</organism>
<dbReference type="OrthoDB" id="9765655at2"/>
<comment type="caution">
    <text evidence="1">The sequence shown here is derived from an EMBL/GenBank/DDBJ whole genome shotgun (WGS) entry which is preliminary data.</text>
</comment>
<dbReference type="STRING" id="1120919.GCA_000429165_00370"/>
<proteinExistence type="predicted"/>
<dbReference type="AlphaFoldDB" id="A0A511X6C4"/>
<accession>A0A511X6C4</accession>
<dbReference type="EMBL" id="BJYF01000001">
    <property type="protein sequence ID" value="GEN58481.1"/>
    <property type="molecule type" value="Genomic_DNA"/>
</dbReference>
<evidence type="ECO:0000313" key="1">
    <source>
        <dbReference type="EMBL" id="GEN58481.1"/>
    </source>
</evidence>
<protein>
    <submittedName>
        <fullName evidence="1">Uncharacterized protein</fullName>
    </submittedName>
</protein>
<name>A0A511X6C4_9PROT</name>
<sequence>MQKPTVKIPYTNMPKDEGEIISVYLWREHRDLVIKFKKLGESYNPEDESDEQVQVGVDIMNERVQVGLRIIDFLKKTGREIHGDSNDLGGDIYKYL</sequence>
<reference evidence="1 2" key="1">
    <citation type="submission" date="2019-07" db="EMBL/GenBank/DDBJ databases">
        <title>Whole genome shotgun sequence of Acetobacter nitrogenifigens NBRC 105050.</title>
        <authorList>
            <person name="Hosoyama A."/>
            <person name="Uohara A."/>
            <person name="Ohji S."/>
            <person name="Ichikawa N."/>
        </authorList>
    </citation>
    <scope>NUCLEOTIDE SEQUENCE [LARGE SCALE GENOMIC DNA]</scope>
    <source>
        <strain evidence="1 2">NBRC 105050</strain>
    </source>
</reference>